<proteinExistence type="predicted"/>
<dbReference type="GeneID" id="96612839"/>
<protein>
    <submittedName>
        <fullName evidence="1">Uncharacterized protein</fullName>
    </submittedName>
</protein>
<sequence>MDEQVSGRIFCHVCEQVTDHIDKGDETVAANGAIVIPWWTCTVCGAENLS</sequence>
<dbReference type="KEGG" id="psim:KR76_00103"/>
<dbReference type="Proteomes" id="UP000030300">
    <property type="component" value="Chromosome"/>
</dbReference>
<gene>
    <name evidence="1" type="ORF">KR76_00103</name>
</gene>
<dbReference type="OrthoDB" id="5195451at2"/>
<name>A0A0C5XM08_NOCSI</name>
<organism evidence="1 2">
    <name type="scientific">Nocardioides simplex</name>
    <name type="common">Arthrobacter simplex</name>
    <dbReference type="NCBI Taxonomy" id="2045"/>
    <lineage>
        <taxon>Bacteria</taxon>
        <taxon>Bacillati</taxon>
        <taxon>Actinomycetota</taxon>
        <taxon>Actinomycetes</taxon>
        <taxon>Propionibacteriales</taxon>
        <taxon>Nocardioidaceae</taxon>
        <taxon>Pimelobacter</taxon>
    </lineage>
</organism>
<dbReference type="HOGENOM" id="CLU_3120419_0_0_11"/>
<dbReference type="AlphaFoldDB" id="A0A0C5XM08"/>
<evidence type="ECO:0000313" key="1">
    <source>
        <dbReference type="EMBL" id="AJR18472.1"/>
    </source>
</evidence>
<reference evidence="1 2" key="1">
    <citation type="journal article" date="2015" name="Genome Announc.">
        <title>Complete Genome Sequence of Steroid-Transforming Nocardioides simplex VKM Ac-2033D.</title>
        <authorList>
            <person name="Shtratnikova V.Y."/>
            <person name="Schelkunov M.I."/>
            <person name="Pekov Y.A."/>
            <person name="Fokina V.V."/>
            <person name="Logacheva M.D."/>
            <person name="Sokolov S.L."/>
            <person name="Bragin E.Y."/>
            <person name="Ashapkin V.V."/>
            <person name="Donova M.V."/>
        </authorList>
    </citation>
    <scope>NUCLEOTIDE SEQUENCE [LARGE SCALE GENOMIC DNA]</scope>
    <source>
        <strain evidence="1 2">VKM Ac-2033D</strain>
    </source>
</reference>
<evidence type="ECO:0000313" key="2">
    <source>
        <dbReference type="Proteomes" id="UP000030300"/>
    </source>
</evidence>
<accession>A0A0C5XM08</accession>
<keyword evidence="2" id="KW-1185">Reference proteome</keyword>
<dbReference type="RefSeq" id="WP_158510205.1">
    <property type="nucleotide sequence ID" value="NZ_BJMC01000009.1"/>
</dbReference>
<dbReference type="EMBL" id="CP009896">
    <property type="protein sequence ID" value="AJR18472.1"/>
    <property type="molecule type" value="Genomic_DNA"/>
</dbReference>